<sequence length="129" mass="15011">MSSVMKEDGFNYAFDSSACSTCGGRCCTGESGYIYVTKNEIENISELLELDIRDFVNKYLFKKGYKYSIKEIKYNDSHECIFYDREINGCKVYAARPSQCITFPFWDYYKQRVDELREECPGIIGNENV</sequence>
<accession>H1FUD1</accession>
<protein>
    <submittedName>
        <fullName evidence="1">Protein containing UPF0153 domain</fullName>
    </submittedName>
</protein>
<dbReference type="InterPro" id="IPR005358">
    <property type="entry name" value="Puta_zinc/iron-chelating_dom"/>
</dbReference>
<dbReference type="PANTHER" id="PTHR35866:SF1">
    <property type="entry name" value="YKGJ FAMILY CYSTEINE CLUSTER PROTEIN"/>
    <property type="match status" value="1"/>
</dbReference>
<dbReference type="Pfam" id="PF03692">
    <property type="entry name" value="CxxCxxCC"/>
    <property type="match status" value="1"/>
</dbReference>
<comment type="caution">
    <text evidence="1">The sequence shown here is derived from an EMBL/GenBank/DDBJ whole genome shotgun (WGS) entry which is preliminary data.</text>
</comment>
<dbReference type="Proteomes" id="UP000006431">
    <property type="component" value="Unassembled WGS sequence"/>
</dbReference>
<evidence type="ECO:0000313" key="2">
    <source>
        <dbReference type="Proteomes" id="UP000006431"/>
    </source>
</evidence>
<dbReference type="RefSeq" id="WP_008340466.1">
    <property type="nucleotide sequence ID" value="NZ_AFRZ01000001.1"/>
</dbReference>
<proteinExistence type="predicted"/>
<keyword evidence="2" id="KW-1185">Reference proteome</keyword>
<dbReference type="eggNOG" id="COG0727">
    <property type="taxonomic scope" value="Bacteria"/>
</dbReference>
<evidence type="ECO:0000313" key="1">
    <source>
        <dbReference type="EMBL" id="EHP28897.1"/>
    </source>
</evidence>
<dbReference type="AlphaFoldDB" id="H1FUD1"/>
<organism evidence="1 2">
    <name type="scientific">Sulfurimonas gotlandica (strain DSM 19862 / JCM 16533 / GD1)</name>
    <dbReference type="NCBI Taxonomy" id="929558"/>
    <lineage>
        <taxon>Bacteria</taxon>
        <taxon>Pseudomonadati</taxon>
        <taxon>Campylobacterota</taxon>
        <taxon>Epsilonproteobacteria</taxon>
        <taxon>Campylobacterales</taxon>
        <taxon>Sulfurimonadaceae</taxon>
        <taxon>Sulfurimonas</taxon>
    </lineage>
</organism>
<dbReference type="STRING" id="929558.SMGD1_0370"/>
<gene>
    <name evidence="1" type="ORF">SMGD1_0370</name>
</gene>
<name>H1FUD1_SULGG</name>
<dbReference type="PANTHER" id="PTHR35866">
    <property type="entry name" value="PUTATIVE-RELATED"/>
    <property type="match status" value="1"/>
</dbReference>
<dbReference type="OrthoDB" id="9810361at2"/>
<dbReference type="PATRIC" id="fig|929558.5.peg.368"/>
<reference evidence="1 2" key="1">
    <citation type="journal article" date="2012" name="Proc. Natl. Acad. Sci. U.S.A.">
        <title>Genome and physiology of a model Epsilonproteobacterium responsible for sulfide detoxification in marine oxygen depletion zones.</title>
        <authorList>
            <person name="Grote J."/>
            <person name="Schott T."/>
            <person name="Bruckner C.G."/>
            <person name="Glockner F.O."/>
            <person name="Jost G."/>
            <person name="Teeling H."/>
            <person name="Labrenz M."/>
            <person name="Jurgens K."/>
        </authorList>
    </citation>
    <scope>NUCLEOTIDE SEQUENCE [LARGE SCALE GENOMIC DNA]</scope>
    <source>
        <strain evidence="1 2">GD1</strain>
    </source>
</reference>
<dbReference type="HOGENOM" id="CLU_125010_1_0_7"/>
<dbReference type="EMBL" id="AFRZ01000001">
    <property type="protein sequence ID" value="EHP28897.1"/>
    <property type="molecule type" value="Genomic_DNA"/>
</dbReference>